<dbReference type="Pfam" id="PF06521">
    <property type="entry name" value="PAR1"/>
    <property type="match status" value="1"/>
</dbReference>
<evidence type="ECO:0000313" key="3">
    <source>
        <dbReference type="EMBL" id="MBA4641425.1"/>
    </source>
</evidence>
<reference evidence="3" key="2">
    <citation type="submission" date="2020-07" db="EMBL/GenBank/DDBJ databases">
        <authorList>
            <person name="Vera ALvarez R."/>
            <person name="Arias-Moreno D.M."/>
            <person name="Jimenez-Jacinto V."/>
            <person name="Jimenez-Bremont J.F."/>
            <person name="Swaminathan K."/>
            <person name="Moose S.P."/>
            <person name="Guerrero-Gonzalez M.L."/>
            <person name="Marino-Ramirez L."/>
            <person name="Landsman D."/>
            <person name="Rodriguez-Kessler M."/>
            <person name="Delgado-Sanchez P."/>
        </authorList>
    </citation>
    <scope>NUCLEOTIDE SEQUENCE</scope>
    <source>
        <tissue evidence="3">Cladode</tissue>
    </source>
</reference>
<evidence type="ECO:0000256" key="1">
    <source>
        <dbReference type="SAM" id="MobiDB-lite"/>
    </source>
</evidence>
<feature type="region of interest" description="Disordered" evidence="1">
    <location>
        <begin position="160"/>
        <end position="190"/>
    </location>
</feature>
<evidence type="ECO:0000256" key="2">
    <source>
        <dbReference type="SAM" id="SignalP"/>
    </source>
</evidence>
<dbReference type="AlphaFoldDB" id="A0A7C9DJR1"/>
<keyword evidence="2" id="KW-0732">Signal</keyword>
<dbReference type="EMBL" id="GISG01124033">
    <property type="protein sequence ID" value="MBA4641425.1"/>
    <property type="molecule type" value="Transcribed_RNA"/>
</dbReference>
<sequence>MPCLSSVYILAALALLSSLLVQGTLGGITCEQLNKEECAFAVSSSGKRCVLEKYVRRSGEEAYKCTTSNIEADKLKDLVETNQCIQACGLDRDTLGISSDSLLESRFTQKLCSPRCYQSCPNIVDLYFNLAAGEGVFLPNLCEKQSENPRRGMAEIKSSGINPVDLSDAPSVSPVPSEDFLGSPVMPPTY</sequence>
<protein>
    <recommendedName>
        <fullName evidence="4">PAR1 protein</fullName>
    </recommendedName>
</protein>
<dbReference type="PANTHER" id="PTHR33649">
    <property type="entry name" value="PAR1 PROTEIN"/>
    <property type="match status" value="1"/>
</dbReference>
<name>A0A7C9DJR1_OPUST</name>
<evidence type="ECO:0008006" key="4">
    <source>
        <dbReference type="Google" id="ProtNLM"/>
    </source>
</evidence>
<feature type="chain" id="PRO_5027699075" description="PAR1 protein" evidence="2">
    <location>
        <begin position="27"/>
        <end position="190"/>
    </location>
</feature>
<feature type="signal peptide" evidence="2">
    <location>
        <begin position="1"/>
        <end position="26"/>
    </location>
</feature>
<reference evidence="3" key="1">
    <citation type="journal article" date="2013" name="J. Plant Res.">
        <title>Effect of fungi and light on seed germination of three Opuntia species from semiarid lands of central Mexico.</title>
        <authorList>
            <person name="Delgado-Sanchez P."/>
            <person name="Jimenez-Bremont J.F."/>
            <person name="Guerrero-Gonzalez Mde L."/>
            <person name="Flores J."/>
        </authorList>
    </citation>
    <scope>NUCLEOTIDE SEQUENCE</scope>
    <source>
        <tissue evidence="3">Cladode</tissue>
    </source>
</reference>
<proteinExistence type="predicted"/>
<accession>A0A7C9DJR1</accession>
<dbReference type="PANTHER" id="PTHR33649:SF2">
    <property type="entry name" value="PAR1 PROTEIN"/>
    <property type="match status" value="1"/>
</dbReference>
<organism evidence="3">
    <name type="scientific">Opuntia streptacantha</name>
    <name type="common">Prickly pear cactus</name>
    <name type="synonym">Opuntia cardona</name>
    <dbReference type="NCBI Taxonomy" id="393608"/>
    <lineage>
        <taxon>Eukaryota</taxon>
        <taxon>Viridiplantae</taxon>
        <taxon>Streptophyta</taxon>
        <taxon>Embryophyta</taxon>
        <taxon>Tracheophyta</taxon>
        <taxon>Spermatophyta</taxon>
        <taxon>Magnoliopsida</taxon>
        <taxon>eudicotyledons</taxon>
        <taxon>Gunneridae</taxon>
        <taxon>Pentapetalae</taxon>
        <taxon>Caryophyllales</taxon>
        <taxon>Cactineae</taxon>
        <taxon>Cactaceae</taxon>
        <taxon>Opuntioideae</taxon>
        <taxon>Opuntia</taxon>
    </lineage>
</organism>
<dbReference type="InterPro" id="IPR009489">
    <property type="entry name" value="PAR1"/>
</dbReference>